<evidence type="ECO:0000313" key="2">
    <source>
        <dbReference type="EMBL" id="URJ25156.1"/>
    </source>
</evidence>
<evidence type="ECO:0000313" key="3">
    <source>
        <dbReference type="Proteomes" id="UP001056834"/>
    </source>
</evidence>
<dbReference type="RefSeq" id="WP_250223287.1">
    <property type="nucleotide sequence ID" value="NZ_CP097762.1"/>
</dbReference>
<reference evidence="2" key="1">
    <citation type="submission" date="2022-05" db="EMBL/GenBank/DDBJ databases">
        <title>Impact of host demography and evolutionary history on endosymbiont molecular evolution: a test in carpenter ants (Genus Camponotus) and their Blochmannia endosymbionts.</title>
        <authorList>
            <person name="Manthey J.D."/>
            <person name="Giron J.C."/>
            <person name="Hruska J.P."/>
        </authorList>
    </citation>
    <scope>NUCLEOTIDE SEQUENCE</scope>
    <source>
        <strain evidence="2">C-006</strain>
    </source>
</reference>
<evidence type="ECO:0000256" key="1">
    <source>
        <dbReference type="ARBA" id="ARBA00010169"/>
    </source>
</evidence>
<dbReference type="EMBL" id="CP097762">
    <property type="protein sequence ID" value="URJ25156.1"/>
    <property type="molecule type" value="Genomic_DNA"/>
</dbReference>
<dbReference type="InterPro" id="IPR015867">
    <property type="entry name" value="N-reg_PII/ATP_PRibTrfase_C"/>
</dbReference>
<dbReference type="Gene3D" id="3.30.70.120">
    <property type="match status" value="1"/>
</dbReference>
<dbReference type="PANTHER" id="PTHR23419:SF8">
    <property type="entry name" value="FI09726P"/>
    <property type="match status" value="1"/>
</dbReference>
<dbReference type="Pfam" id="PF03091">
    <property type="entry name" value="CutA1"/>
    <property type="match status" value="1"/>
</dbReference>
<keyword evidence="3" id="KW-1185">Reference proteome</keyword>
<sequence length="105" mass="12035">MIIILCTIPNHTSLVSKITKNLLNQKLAACITIINTVQSFYYWNNTLTTDTEIQLLIKTRNTLKTSVFKTIKEIHPYKIPELLVLPILDGDSNYLSWMQSVLPQT</sequence>
<organism evidence="2 3">
    <name type="scientific">Candidatus Blochmannia ocreatus</name>
    <name type="common">nom. nud.</name>
    <dbReference type="NCBI Taxonomy" id="251538"/>
    <lineage>
        <taxon>Bacteria</taxon>
        <taxon>Pseudomonadati</taxon>
        <taxon>Pseudomonadota</taxon>
        <taxon>Gammaproteobacteria</taxon>
        <taxon>Enterobacterales</taxon>
        <taxon>Enterobacteriaceae</taxon>
        <taxon>ant endosymbionts</taxon>
        <taxon>Candidatus Blochmanniella</taxon>
    </lineage>
</organism>
<protein>
    <submittedName>
        <fullName evidence="2">Divalent-cation tolerance protein CutA</fullName>
    </submittedName>
</protein>
<proteinExistence type="inferred from homology"/>
<name>A0ABY4SWI4_9ENTR</name>
<dbReference type="SUPFAM" id="SSF54913">
    <property type="entry name" value="GlnB-like"/>
    <property type="match status" value="1"/>
</dbReference>
<dbReference type="InterPro" id="IPR004323">
    <property type="entry name" value="Ion_tolerance_CutA"/>
</dbReference>
<comment type="similarity">
    <text evidence="1">Belongs to the CutA family.</text>
</comment>
<gene>
    <name evidence="2" type="ORF">M9405_00240</name>
</gene>
<dbReference type="PANTHER" id="PTHR23419">
    <property type="entry name" value="DIVALENT CATION TOLERANCE CUTA-RELATED"/>
    <property type="match status" value="1"/>
</dbReference>
<dbReference type="InterPro" id="IPR011322">
    <property type="entry name" value="N-reg_PII-like_a/b"/>
</dbReference>
<accession>A0ABY4SWI4</accession>
<dbReference type="Proteomes" id="UP001056834">
    <property type="component" value="Chromosome"/>
</dbReference>